<dbReference type="Proteomes" id="UP000008311">
    <property type="component" value="Unassembled WGS sequence"/>
</dbReference>
<evidence type="ECO:0000313" key="2">
    <source>
        <dbReference type="Proteomes" id="UP000008311"/>
    </source>
</evidence>
<dbReference type="InParanoid" id="B9RUX3"/>
<organism evidence="1 2">
    <name type="scientific">Ricinus communis</name>
    <name type="common">Castor bean</name>
    <dbReference type="NCBI Taxonomy" id="3988"/>
    <lineage>
        <taxon>Eukaryota</taxon>
        <taxon>Viridiplantae</taxon>
        <taxon>Streptophyta</taxon>
        <taxon>Embryophyta</taxon>
        <taxon>Tracheophyta</taxon>
        <taxon>Spermatophyta</taxon>
        <taxon>Magnoliopsida</taxon>
        <taxon>eudicotyledons</taxon>
        <taxon>Gunneridae</taxon>
        <taxon>Pentapetalae</taxon>
        <taxon>rosids</taxon>
        <taxon>fabids</taxon>
        <taxon>Malpighiales</taxon>
        <taxon>Euphorbiaceae</taxon>
        <taxon>Acalyphoideae</taxon>
        <taxon>Acalypheae</taxon>
        <taxon>Ricinus</taxon>
    </lineage>
</organism>
<accession>B9RUX3</accession>
<keyword evidence="2" id="KW-1185">Reference proteome</keyword>
<sequence length="50" mass="5903">MELTSKVKSYSARFWWKHLHLEVLSNWRKKKGLSQVVFEGDVATTCSSFR</sequence>
<protein>
    <submittedName>
        <fullName evidence="1">Uncharacterized protein</fullName>
    </submittedName>
</protein>
<dbReference type="EMBL" id="EQ973818">
    <property type="protein sequence ID" value="EEF44706.1"/>
    <property type="molecule type" value="Genomic_DNA"/>
</dbReference>
<proteinExistence type="predicted"/>
<name>B9RUX3_RICCO</name>
<evidence type="ECO:0000313" key="1">
    <source>
        <dbReference type="EMBL" id="EEF44706.1"/>
    </source>
</evidence>
<dbReference type="AlphaFoldDB" id="B9RUX3"/>
<reference evidence="2" key="1">
    <citation type="journal article" date="2010" name="Nat. Biotechnol.">
        <title>Draft genome sequence of the oilseed species Ricinus communis.</title>
        <authorList>
            <person name="Chan A.P."/>
            <person name="Crabtree J."/>
            <person name="Zhao Q."/>
            <person name="Lorenzi H."/>
            <person name="Orvis J."/>
            <person name="Puiu D."/>
            <person name="Melake-Berhan A."/>
            <person name="Jones K.M."/>
            <person name="Redman J."/>
            <person name="Chen G."/>
            <person name="Cahoon E.B."/>
            <person name="Gedil M."/>
            <person name="Stanke M."/>
            <person name="Haas B.J."/>
            <person name="Wortman J.R."/>
            <person name="Fraser-Liggett C.M."/>
            <person name="Ravel J."/>
            <person name="Rabinowicz P.D."/>
        </authorList>
    </citation>
    <scope>NUCLEOTIDE SEQUENCE [LARGE SCALE GENOMIC DNA]</scope>
    <source>
        <strain evidence="2">cv. Hale</strain>
    </source>
</reference>
<gene>
    <name evidence="1" type="ORF">RCOM_0896380</name>
</gene>